<dbReference type="PANTHER" id="PTHR22683:SF41">
    <property type="entry name" value="DNA TRANSLOCASE FTSK"/>
    <property type="match status" value="1"/>
</dbReference>
<dbReference type="Proteomes" id="UP000181951">
    <property type="component" value="Unassembled WGS sequence"/>
</dbReference>
<keyword evidence="1 3" id="KW-0547">Nucleotide-binding</keyword>
<gene>
    <name evidence="5" type="ORF">SAMN05216267_1015112</name>
</gene>
<feature type="domain" description="FtsK" evidence="4">
    <location>
        <begin position="264"/>
        <end position="460"/>
    </location>
</feature>
<name>A0A1H8L998_9ACTN</name>
<evidence type="ECO:0000259" key="4">
    <source>
        <dbReference type="PROSITE" id="PS50901"/>
    </source>
</evidence>
<evidence type="ECO:0000256" key="1">
    <source>
        <dbReference type="ARBA" id="ARBA00022741"/>
    </source>
</evidence>
<dbReference type="GO" id="GO:0005524">
    <property type="term" value="F:ATP binding"/>
    <property type="evidence" value="ECO:0007669"/>
    <property type="project" value="UniProtKB-UniRule"/>
</dbReference>
<dbReference type="InterPro" id="IPR002543">
    <property type="entry name" value="FtsK_dom"/>
</dbReference>
<dbReference type="PANTHER" id="PTHR22683">
    <property type="entry name" value="SPORULATION PROTEIN RELATED"/>
    <property type="match status" value="1"/>
</dbReference>
<dbReference type="Gene3D" id="3.40.50.300">
    <property type="entry name" value="P-loop containing nucleotide triphosphate hydrolases"/>
    <property type="match status" value="1"/>
</dbReference>
<protein>
    <submittedName>
        <fullName evidence="5">FtsK/SpoIIIE family protein</fullName>
    </submittedName>
</protein>
<evidence type="ECO:0000256" key="2">
    <source>
        <dbReference type="ARBA" id="ARBA00022840"/>
    </source>
</evidence>
<dbReference type="PROSITE" id="PS50901">
    <property type="entry name" value="FTSK"/>
    <property type="match status" value="1"/>
</dbReference>
<organism evidence="5 6">
    <name type="scientific">Actinacidiphila rubida</name>
    <dbReference type="NCBI Taxonomy" id="310780"/>
    <lineage>
        <taxon>Bacteria</taxon>
        <taxon>Bacillati</taxon>
        <taxon>Actinomycetota</taxon>
        <taxon>Actinomycetes</taxon>
        <taxon>Kitasatosporales</taxon>
        <taxon>Streptomycetaceae</taxon>
        <taxon>Actinacidiphila</taxon>
    </lineage>
</organism>
<dbReference type="InterPro" id="IPR027417">
    <property type="entry name" value="P-loop_NTPase"/>
</dbReference>
<evidence type="ECO:0000256" key="3">
    <source>
        <dbReference type="PROSITE-ProRule" id="PRU00289"/>
    </source>
</evidence>
<evidence type="ECO:0000313" key="5">
    <source>
        <dbReference type="EMBL" id="SEO01671.1"/>
    </source>
</evidence>
<dbReference type="GO" id="GO:0003677">
    <property type="term" value="F:DNA binding"/>
    <property type="evidence" value="ECO:0007669"/>
    <property type="project" value="InterPro"/>
</dbReference>
<keyword evidence="6" id="KW-1185">Reference proteome</keyword>
<evidence type="ECO:0000313" key="6">
    <source>
        <dbReference type="Proteomes" id="UP000181951"/>
    </source>
</evidence>
<reference evidence="5 6" key="1">
    <citation type="submission" date="2016-10" db="EMBL/GenBank/DDBJ databases">
        <authorList>
            <person name="de Groot N.N."/>
        </authorList>
    </citation>
    <scope>NUCLEOTIDE SEQUENCE [LARGE SCALE GENOMIC DNA]</scope>
    <source>
        <strain evidence="5 6">CGMCC 4.2026</strain>
    </source>
</reference>
<accession>A0A1H8L998</accession>
<dbReference type="Pfam" id="PF01580">
    <property type="entry name" value="FtsK_SpoIIIE"/>
    <property type="match status" value="2"/>
</dbReference>
<proteinExistence type="predicted"/>
<dbReference type="STRING" id="310780.SAMN05216267_1015112"/>
<keyword evidence="2 3" id="KW-0067">ATP-binding</keyword>
<dbReference type="AlphaFoldDB" id="A0A1H8L998"/>
<sequence>MAAHDWSAQHRTDLITTLVPSTAVTGLALATNMQYGDTAAALELVAAVASGSVCLASFSKSWSDALSWGAAAATLALGQATATTFAGAAWPTAYAWVAASAAALGARLVYRHRTRHDDHARELAKLTLSAKHTALETARLRQQMALHQLINATGNAEPAINLKGLTPEETAIREVVHELYKRELPGAAVERSATGWTAVLDLPTGLDPDKVIREWPRVAAGLALPGEFDLAKGALSSQVVARYLDGDPLAALVEYTATGAEAFTDPVVLGVDKFGATADVELAYNHTLIAGSSKFGKSNITKLIALRLAALPDTVLYGVDMKPGAPELSLLRPILHDLATNPEQAHAMFGWLTEEMEERGAILKEAGDTRWDPRSHGRPAVFVIVDELAELVRQGDNVAKGETKISTRVESLLALARAYGIHLILATQQPSNRVFGKTTDPRGNLTVRISVRMNDRGHGQFVFSSSKWVPGDLDAPGKFLMQSPDHNRPAQYKAQFVSDEVAASEVARLGRELVPAPTGKRLILPAQDGLNNQESVRDRLKHYGLMTRRELEAGTGLTDKQVLRACQEMADVERDEETNTWRLAVLPGAPWGVRAVAATE</sequence>
<feature type="binding site" evidence="3">
    <location>
        <begin position="291"/>
        <end position="298"/>
    </location>
    <ligand>
        <name>ATP</name>
        <dbReference type="ChEBI" id="CHEBI:30616"/>
    </ligand>
</feature>
<dbReference type="EMBL" id="FODD01000015">
    <property type="protein sequence ID" value="SEO01671.1"/>
    <property type="molecule type" value="Genomic_DNA"/>
</dbReference>
<dbReference type="SUPFAM" id="SSF52540">
    <property type="entry name" value="P-loop containing nucleoside triphosphate hydrolases"/>
    <property type="match status" value="1"/>
</dbReference>
<dbReference type="RefSeq" id="WP_176735420.1">
    <property type="nucleotide sequence ID" value="NZ_FODD01000015.1"/>
</dbReference>
<dbReference type="InterPro" id="IPR050206">
    <property type="entry name" value="FtsK/SpoIIIE/SftA"/>
</dbReference>